<comment type="caution">
    <text evidence="3">The sequence shown here is derived from an EMBL/GenBank/DDBJ whole genome shotgun (WGS) entry which is preliminary data.</text>
</comment>
<dbReference type="Gene3D" id="3.40.50.1820">
    <property type="entry name" value="alpha/beta hydrolase"/>
    <property type="match status" value="1"/>
</dbReference>
<dbReference type="SUPFAM" id="SSF53474">
    <property type="entry name" value="alpha/beta-Hydrolases"/>
    <property type="match status" value="1"/>
</dbReference>
<name>A0A852ST20_9MICO</name>
<protein>
    <recommendedName>
        <fullName evidence="2">Peptidase S9 prolyl oligopeptidase catalytic domain-containing protein</fullName>
    </recommendedName>
</protein>
<dbReference type="PANTHER" id="PTHR22946:SF12">
    <property type="entry name" value="CONIDIAL PIGMENT BIOSYNTHESIS PROTEIN AYG1 (AFU_ORTHOLOGUE AFUA_2G17550)"/>
    <property type="match status" value="1"/>
</dbReference>
<dbReference type="InterPro" id="IPR050261">
    <property type="entry name" value="FrsA_esterase"/>
</dbReference>
<gene>
    <name evidence="3" type="ORF">BJ984_003306</name>
</gene>
<dbReference type="InterPro" id="IPR001375">
    <property type="entry name" value="Peptidase_S9_cat"/>
</dbReference>
<feature type="domain" description="Peptidase S9 prolyl oligopeptidase catalytic" evidence="2">
    <location>
        <begin position="312"/>
        <end position="367"/>
    </location>
</feature>
<dbReference type="Proteomes" id="UP000549913">
    <property type="component" value="Unassembled WGS sequence"/>
</dbReference>
<dbReference type="PROSITE" id="PS51318">
    <property type="entry name" value="TAT"/>
    <property type="match status" value="1"/>
</dbReference>
<accession>A0A852ST20</accession>
<dbReference type="AlphaFoldDB" id="A0A852ST20"/>
<sequence>MRATTNETTGADEAPTTGGLSRRNLLGLAALGVGGGAVLASQATTAASAATTVTTASAVQAGAFGAAAPAAVAPAPTEISGLTPFPQQPDLNFQAQFNYGEAAYGAAEVGEVAAGVFDVNAAMAALDGQPVPVYEPYNATFEALAARLAGEADADRAAGRYVSARSKYLRAAGYYTGVLFFVLGTGTPTREPEIYAAMQRCWAEAATLLEPVWTRVEIPMTVRFPDSTGAPVARTVTVPAYWARAAGDGPKPTVIVNNGSDAQLVDTYAFGGAAALERGYNALMFEGPGQGSLLFEQDIPFTPYWEDVITPLVDFVLAQPETDPEAIALTGWSFGGLLVMRAAAYEHRIKAVVADPVFYDPTTPYEALKQVPSNEDWGYFYSSLPAYGLERPIMSQAYYRFLLNKRGEIFGEAFHAQALTGVVMQDIIGLLAAIGSYTGDAALFGKITAHSLLLSYEYDTFFTGQDATVKGWMTGAASVGTHFFSEAEGAQFHCAPMAPQVRNEVVYAWLDQVFAHAPTPPAPPVPPVPPLPPVPAPVPAPAAGSGGANGALAATGLDAGPIAAIAGGLATAGAGAAALAAKVKASGRRS</sequence>
<dbReference type="PANTHER" id="PTHR22946">
    <property type="entry name" value="DIENELACTONE HYDROLASE DOMAIN-CONTAINING PROTEIN-RELATED"/>
    <property type="match status" value="1"/>
</dbReference>
<dbReference type="InterPro" id="IPR006311">
    <property type="entry name" value="TAT_signal"/>
</dbReference>
<dbReference type="Gene3D" id="1.20.1440.110">
    <property type="entry name" value="acylaminoacyl peptidase"/>
    <property type="match status" value="1"/>
</dbReference>
<dbReference type="GO" id="GO:0008236">
    <property type="term" value="F:serine-type peptidase activity"/>
    <property type="evidence" value="ECO:0007669"/>
    <property type="project" value="InterPro"/>
</dbReference>
<dbReference type="GO" id="GO:0006508">
    <property type="term" value="P:proteolysis"/>
    <property type="evidence" value="ECO:0007669"/>
    <property type="project" value="InterPro"/>
</dbReference>
<keyword evidence="4" id="KW-1185">Reference proteome</keyword>
<comment type="similarity">
    <text evidence="1">Belongs to the AB hydrolase superfamily.</text>
</comment>
<dbReference type="InterPro" id="IPR029058">
    <property type="entry name" value="AB_hydrolase_fold"/>
</dbReference>
<evidence type="ECO:0000313" key="3">
    <source>
        <dbReference type="EMBL" id="NYD72148.1"/>
    </source>
</evidence>
<dbReference type="RefSeq" id="WP_179548958.1">
    <property type="nucleotide sequence ID" value="NZ_BSEW01000002.1"/>
</dbReference>
<organism evidence="3 4">
    <name type="scientific">Herbiconiux flava</name>
    <dbReference type="NCBI Taxonomy" id="881268"/>
    <lineage>
        <taxon>Bacteria</taxon>
        <taxon>Bacillati</taxon>
        <taxon>Actinomycetota</taxon>
        <taxon>Actinomycetes</taxon>
        <taxon>Micrococcales</taxon>
        <taxon>Microbacteriaceae</taxon>
        <taxon>Herbiconiux</taxon>
    </lineage>
</organism>
<proteinExistence type="inferred from homology"/>
<dbReference type="Pfam" id="PF00326">
    <property type="entry name" value="Peptidase_S9"/>
    <property type="match status" value="1"/>
</dbReference>
<evidence type="ECO:0000256" key="1">
    <source>
        <dbReference type="ARBA" id="ARBA00008645"/>
    </source>
</evidence>
<reference evidence="3 4" key="1">
    <citation type="submission" date="2020-07" db="EMBL/GenBank/DDBJ databases">
        <title>Sequencing the genomes of 1000 actinobacteria strains.</title>
        <authorList>
            <person name="Klenk H.-P."/>
        </authorList>
    </citation>
    <scope>NUCLEOTIDE SEQUENCE [LARGE SCALE GENOMIC DNA]</scope>
    <source>
        <strain evidence="3 4">DSM 26474</strain>
    </source>
</reference>
<evidence type="ECO:0000259" key="2">
    <source>
        <dbReference type="Pfam" id="PF00326"/>
    </source>
</evidence>
<evidence type="ECO:0000313" key="4">
    <source>
        <dbReference type="Proteomes" id="UP000549913"/>
    </source>
</evidence>
<dbReference type="EMBL" id="JACCBM010000001">
    <property type="protein sequence ID" value="NYD72148.1"/>
    <property type="molecule type" value="Genomic_DNA"/>
</dbReference>